<organism evidence="1">
    <name type="scientific">Cellulosimicrobium sp. ES-005</name>
    <dbReference type="NCBI Taxonomy" id="3163031"/>
    <lineage>
        <taxon>Bacteria</taxon>
        <taxon>Bacillati</taxon>
        <taxon>Actinomycetota</taxon>
        <taxon>Actinomycetes</taxon>
        <taxon>Micrococcales</taxon>
        <taxon>Promicromonosporaceae</taxon>
        <taxon>Cellulosimicrobium</taxon>
    </lineage>
</organism>
<dbReference type="RefSeq" id="WP_253054877.1">
    <property type="nucleotide sequence ID" value="NZ_CP159290.1"/>
</dbReference>
<proteinExistence type="predicted"/>
<protein>
    <submittedName>
        <fullName evidence="1">Uncharacterized protein</fullName>
    </submittedName>
</protein>
<name>A0AAU8FXP9_9MICO</name>
<evidence type="ECO:0000313" key="1">
    <source>
        <dbReference type="EMBL" id="XCH28268.1"/>
    </source>
</evidence>
<dbReference type="AlphaFoldDB" id="A0AAU8FXP9"/>
<dbReference type="EMBL" id="CP159290">
    <property type="protein sequence ID" value="XCH28268.1"/>
    <property type="molecule type" value="Genomic_DNA"/>
</dbReference>
<accession>A0AAU8FXP9</accession>
<gene>
    <name evidence="1" type="ORF">ABRQ22_11690</name>
</gene>
<sequence>MELARSTTAALPTIWGYATLTTTRHRALPCATTQRVDTVLAPVLTPDELEDLHDRLDARPRRWWGRTPLLLGASRSARHALSHAIDVRTTTVLQCPPDHPGHGSPVARLLRTMVVVEAAPLTVTGEALARELLWAGLCAARVGETDSVLRAAGALRGLTAANRPDLRSLAEDS</sequence>
<reference evidence="1" key="1">
    <citation type="submission" date="2024-06" db="EMBL/GenBank/DDBJ databases">
        <title>Complete genome sequence of the cellulolytic actinobacterium, Cellulosimicrobium ES-005.</title>
        <authorList>
            <person name="Matthews C.T."/>
            <person name="Underwood K.D."/>
            <person name="Ghanchi K.M."/>
            <person name="Fields S.D."/>
            <person name="Gardner S.G."/>
        </authorList>
    </citation>
    <scope>NUCLEOTIDE SEQUENCE</scope>
    <source>
        <strain evidence="1">ES-005</strain>
    </source>
</reference>